<dbReference type="AlphaFoldDB" id="A0A3S5CUV9"/>
<dbReference type="Proteomes" id="UP000784294">
    <property type="component" value="Unassembled WGS sequence"/>
</dbReference>
<feature type="compositionally biased region" description="Basic and acidic residues" evidence="1">
    <location>
        <begin position="1"/>
        <end position="11"/>
    </location>
</feature>
<evidence type="ECO:0000256" key="1">
    <source>
        <dbReference type="SAM" id="MobiDB-lite"/>
    </source>
</evidence>
<dbReference type="EMBL" id="CAAALY010262235">
    <property type="protein sequence ID" value="VEL39705.1"/>
    <property type="molecule type" value="Genomic_DNA"/>
</dbReference>
<feature type="compositionally biased region" description="Polar residues" evidence="1">
    <location>
        <begin position="27"/>
        <end position="41"/>
    </location>
</feature>
<comment type="caution">
    <text evidence="2">The sequence shown here is derived from an EMBL/GenBank/DDBJ whole genome shotgun (WGS) entry which is preliminary data.</text>
</comment>
<evidence type="ECO:0000313" key="3">
    <source>
        <dbReference type="Proteomes" id="UP000784294"/>
    </source>
</evidence>
<accession>A0A3S5CUV9</accession>
<gene>
    <name evidence="2" type="ORF">PXEA_LOCUS33145</name>
</gene>
<protein>
    <submittedName>
        <fullName evidence="2">Uncharacterized protein</fullName>
    </submittedName>
</protein>
<feature type="region of interest" description="Disordered" evidence="1">
    <location>
        <begin position="1"/>
        <end position="41"/>
    </location>
</feature>
<reference evidence="2" key="1">
    <citation type="submission" date="2018-11" db="EMBL/GenBank/DDBJ databases">
        <authorList>
            <consortium name="Pathogen Informatics"/>
        </authorList>
    </citation>
    <scope>NUCLEOTIDE SEQUENCE</scope>
</reference>
<keyword evidence="3" id="KW-1185">Reference proteome</keyword>
<sequence>MYTPHVNRDPLSRPVTAVRLPPPPKNQKAQTPTEMPLSQASSFNHKQVDIKFDRIGGSKQPYPSLPPPLAGRQCCRHTQTTLRYRHTFFCTCYLTFGLI</sequence>
<proteinExistence type="predicted"/>
<organism evidence="2 3">
    <name type="scientific">Protopolystoma xenopodis</name>
    <dbReference type="NCBI Taxonomy" id="117903"/>
    <lineage>
        <taxon>Eukaryota</taxon>
        <taxon>Metazoa</taxon>
        <taxon>Spiralia</taxon>
        <taxon>Lophotrochozoa</taxon>
        <taxon>Platyhelminthes</taxon>
        <taxon>Monogenea</taxon>
        <taxon>Polyopisthocotylea</taxon>
        <taxon>Polystomatidea</taxon>
        <taxon>Polystomatidae</taxon>
        <taxon>Protopolystoma</taxon>
    </lineage>
</organism>
<name>A0A3S5CUV9_9PLAT</name>
<evidence type="ECO:0000313" key="2">
    <source>
        <dbReference type="EMBL" id="VEL39705.1"/>
    </source>
</evidence>